<proteinExistence type="predicted"/>
<dbReference type="AlphaFoldDB" id="A0A4R7PC06"/>
<organism evidence="2 3">
    <name type="scientific">Panacagrimonas perspica</name>
    <dbReference type="NCBI Taxonomy" id="381431"/>
    <lineage>
        <taxon>Bacteria</taxon>
        <taxon>Pseudomonadati</taxon>
        <taxon>Pseudomonadota</taxon>
        <taxon>Gammaproteobacteria</taxon>
        <taxon>Nevskiales</taxon>
        <taxon>Nevskiaceae</taxon>
        <taxon>Panacagrimonas</taxon>
    </lineage>
</organism>
<keyword evidence="1" id="KW-0812">Transmembrane</keyword>
<keyword evidence="1" id="KW-0472">Membrane</keyword>
<feature type="transmembrane region" description="Helical" evidence="1">
    <location>
        <begin position="23"/>
        <end position="44"/>
    </location>
</feature>
<evidence type="ECO:0000313" key="2">
    <source>
        <dbReference type="EMBL" id="TDU31613.1"/>
    </source>
</evidence>
<evidence type="ECO:0000256" key="1">
    <source>
        <dbReference type="SAM" id="Phobius"/>
    </source>
</evidence>
<comment type="caution">
    <text evidence="2">The sequence shown here is derived from an EMBL/GenBank/DDBJ whole genome shotgun (WGS) entry which is preliminary data.</text>
</comment>
<gene>
    <name evidence="2" type="ORF">DFR24_0984</name>
</gene>
<dbReference type="EMBL" id="SOBT01000008">
    <property type="protein sequence ID" value="TDU31613.1"/>
    <property type="molecule type" value="Genomic_DNA"/>
</dbReference>
<name>A0A4R7PC06_9GAMM</name>
<evidence type="ECO:0000313" key="3">
    <source>
        <dbReference type="Proteomes" id="UP000295341"/>
    </source>
</evidence>
<accession>A0A4R7PC06</accession>
<dbReference type="Proteomes" id="UP000295341">
    <property type="component" value="Unassembled WGS sequence"/>
</dbReference>
<keyword evidence="1" id="KW-1133">Transmembrane helix</keyword>
<keyword evidence="3" id="KW-1185">Reference proteome</keyword>
<sequence>MLRDDAQVLPSAAAARFKILSRLAMSSIAGMFGLHLWIAFSLIVGHEVGHFLEVLIVWLAITMMAGRAFEEGLQPGREIERYSHYRANLKRLLRLLDQADSAPEKQRLMSEAERIVYQELRGFLLLHEDSKFVL</sequence>
<dbReference type="RefSeq" id="WP_133880181.1">
    <property type="nucleotide sequence ID" value="NZ_MWIN01000012.1"/>
</dbReference>
<reference evidence="2 3" key="1">
    <citation type="submission" date="2019-03" db="EMBL/GenBank/DDBJ databases">
        <title>Genomic Encyclopedia of Type Strains, Phase IV (KMG-IV): sequencing the most valuable type-strain genomes for metagenomic binning, comparative biology and taxonomic classification.</title>
        <authorList>
            <person name="Goeker M."/>
        </authorList>
    </citation>
    <scope>NUCLEOTIDE SEQUENCE [LARGE SCALE GENOMIC DNA]</scope>
    <source>
        <strain evidence="2 3">DSM 26377</strain>
    </source>
</reference>
<protein>
    <submittedName>
        <fullName evidence="2">Uncharacterized protein</fullName>
    </submittedName>
</protein>